<dbReference type="RefSeq" id="XP_013247125.1">
    <property type="nucleotide sequence ID" value="XM_013391671.1"/>
</dbReference>
<evidence type="ECO:0000256" key="5">
    <source>
        <dbReference type="ARBA" id="ARBA00022989"/>
    </source>
</evidence>
<reference evidence="9" key="1">
    <citation type="submission" date="2013-10" db="EMBL/GenBank/DDBJ databases">
        <title>Genomic analysis of the causative agents of coccidiosis in chickens.</title>
        <authorList>
            <person name="Reid A.J."/>
            <person name="Blake D."/>
            <person name="Billington K."/>
            <person name="Browne H."/>
            <person name="Dunn M."/>
            <person name="Hung S."/>
            <person name="Kawahara F."/>
            <person name="Miranda-Saavedra D."/>
            <person name="Mourier T."/>
            <person name="Nagra H."/>
            <person name="Otto T.D."/>
            <person name="Rawlings N."/>
            <person name="Sanchez A."/>
            <person name="Sanders M."/>
            <person name="Subramaniam C."/>
            <person name="Tay Y."/>
            <person name="Dear P."/>
            <person name="Doerig C."/>
            <person name="Gruber A."/>
            <person name="Parkinson J."/>
            <person name="Shirley M."/>
            <person name="Wan K.L."/>
            <person name="Berriman M."/>
            <person name="Tomley F."/>
            <person name="Pain A."/>
        </authorList>
    </citation>
    <scope>NUCLEOTIDE SEQUENCE [LARGE SCALE GENOMIC DNA]</scope>
    <source>
        <strain evidence="9">Houghton</strain>
    </source>
</reference>
<keyword evidence="5 7" id="KW-1133">Transmembrane helix</keyword>
<feature type="transmembrane region" description="Helical" evidence="7">
    <location>
        <begin position="32"/>
        <end position="55"/>
    </location>
</feature>
<evidence type="ECO:0000256" key="4">
    <source>
        <dbReference type="ARBA" id="ARBA00022824"/>
    </source>
</evidence>
<dbReference type="GO" id="GO:0005789">
    <property type="term" value="C:endoplasmic reticulum membrane"/>
    <property type="evidence" value="ECO:0007669"/>
    <property type="project" value="UniProtKB-SubCell"/>
</dbReference>
<dbReference type="InterPro" id="IPR007599">
    <property type="entry name" value="DER1"/>
</dbReference>
<dbReference type="AlphaFoldDB" id="U6GUF2"/>
<comment type="subcellular location">
    <subcellularLocation>
        <location evidence="1 7">Endoplasmic reticulum membrane</location>
        <topology evidence="1 7">Multi-pass membrane protein</topology>
    </subcellularLocation>
</comment>
<organism evidence="9 10">
    <name type="scientific">Eimeria acervulina</name>
    <name type="common">Coccidian parasite</name>
    <dbReference type="NCBI Taxonomy" id="5801"/>
    <lineage>
        <taxon>Eukaryota</taxon>
        <taxon>Sar</taxon>
        <taxon>Alveolata</taxon>
        <taxon>Apicomplexa</taxon>
        <taxon>Conoidasida</taxon>
        <taxon>Coccidia</taxon>
        <taxon>Eucoccidiorida</taxon>
        <taxon>Eimeriorina</taxon>
        <taxon>Eimeriidae</taxon>
        <taxon>Eimeria</taxon>
    </lineage>
</organism>
<comment type="function">
    <text evidence="7">May be involved in the degradation of misfolded endoplasmic reticulum (ER) luminal proteins.</text>
</comment>
<comment type="similarity">
    <text evidence="2 7">Belongs to the derlin family.</text>
</comment>
<evidence type="ECO:0000256" key="6">
    <source>
        <dbReference type="ARBA" id="ARBA00023136"/>
    </source>
</evidence>
<proteinExistence type="inferred from homology"/>
<feature type="transmembrane region" description="Helical" evidence="7">
    <location>
        <begin position="112"/>
        <end position="138"/>
    </location>
</feature>
<evidence type="ECO:0000313" key="9">
    <source>
        <dbReference type="EMBL" id="CDI83805.1"/>
    </source>
</evidence>
<dbReference type="VEuPathDB" id="ToxoDB:EAH_00044190"/>
<evidence type="ECO:0000256" key="7">
    <source>
        <dbReference type="RuleBase" id="RU363059"/>
    </source>
</evidence>
<dbReference type="SUPFAM" id="SSF144091">
    <property type="entry name" value="Rhomboid-like"/>
    <property type="match status" value="1"/>
</dbReference>
<dbReference type="PANTHER" id="PTHR11009">
    <property type="entry name" value="DER1-LIKE PROTEIN, DERLIN"/>
    <property type="match status" value="1"/>
</dbReference>
<evidence type="ECO:0000313" key="10">
    <source>
        <dbReference type="Proteomes" id="UP000018050"/>
    </source>
</evidence>
<dbReference type="Proteomes" id="UP000018050">
    <property type="component" value="Unassembled WGS sequence"/>
</dbReference>
<sequence length="298" mass="32068">MDPPGGNVRGFGGQAYGAPELWYRSLPPITRAVATATFVLTLLVNLGMLPVQLLMLDWHLAIFRLQFWRLLTTVLYVGRFSLGWVFHMYMWLHVSGDLETNAVFSVASKGAYLLFILFTTIATSLLSLLVFWPAGVYFHAEGVMFACLYYWSRREPYTPVSVSFMTVQGYQLPFLLLLLHLLMGRDLWLDAFGLAAGHVYYFLREVLPANGGPDLLSRAPKVLDMAAEYVSNNPTSAGAGGGPGGPPGGPPRAPAGGGVAAGGATGGSTGRGWGFSVRRRGPPGTEPFTGRGYTLGGG</sequence>
<keyword evidence="4 7" id="KW-0256">Endoplasmic reticulum</keyword>
<evidence type="ECO:0000256" key="8">
    <source>
        <dbReference type="SAM" id="MobiDB-lite"/>
    </source>
</evidence>
<name>U6GUF2_EIMAC</name>
<evidence type="ECO:0000256" key="1">
    <source>
        <dbReference type="ARBA" id="ARBA00004477"/>
    </source>
</evidence>
<feature type="transmembrane region" description="Helical" evidence="7">
    <location>
        <begin position="159"/>
        <end position="181"/>
    </location>
</feature>
<dbReference type="GeneID" id="25272489"/>
<dbReference type="GO" id="GO:0006950">
    <property type="term" value="P:response to stress"/>
    <property type="evidence" value="ECO:0007669"/>
    <property type="project" value="UniProtKB-ARBA"/>
</dbReference>
<keyword evidence="3 7" id="KW-0812">Transmembrane</keyword>
<accession>U6GUF2</accession>
<feature type="compositionally biased region" description="Gly residues" evidence="8">
    <location>
        <begin position="255"/>
        <end position="273"/>
    </location>
</feature>
<keyword evidence="6 7" id="KW-0472">Membrane</keyword>
<evidence type="ECO:0000256" key="3">
    <source>
        <dbReference type="ARBA" id="ARBA00022692"/>
    </source>
</evidence>
<dbReference type="OMA" id="LWRCVTS"/>
<gene>
    <name evidence="9" type="ORF">EAH_00044190</name>
</gene>
<evidence type="ECO:0000256" key="2">
    <source>
        <dbReference type="ARBA" id="ARBA00008917"/>
    </source>
</evidence>
<feature type="compositionally biased region" description="Pro residues" evidence="8">
    <location>
        <begin position="244"/>
        <end position="253"/>
    </location>
</feature>
<dbReference type="EMBL" id="HG673493">
    <property type="protein sequence ID" value="CDI83805.1"/>
    <property type="molecule type" value="Genomic_DNA"/>
</dbReference>
<protein>
    <recommendedName>
        <fullName evidence="7">Derlin</fullName>
    </recommendedName>
</protein>
<dbReference type="OrthoDB" id="1716531at2759"/>
<reference evidence="9" key="2">
    <citation type="submission" date="2013-10" db="EMBL/GenBank/DDBJ databases">
        <authorList>
            <person name="Aslett M."/>
        </authorList>
    </citation>
    <scope>NUCLEOTIDE SEQUENCE [LARGE SCALE GENOMIC DNA]</scope>
    <source>
        <strain evidence="9">Houghton</strain>
    </source>
</reference>
<dbReference type="Pfam" id="PF04511">
    <property type="entry name" value="DER1"/>
    <property type="match status" value="1"/>
</dbReference>
<keyword evidence="10" id="KW-1185">Reference proteome</keyword>
<dbReference type="InterPro" id="IPR035952">
    <property type="entry name" value="Rhomboid-like_sf"/>
</dbReference>
<feature type="transmembrane region" description="Helical" evidence="7">
    <location>
        <begin position="67"/>
        <end position="92"/>
    </location>
</feature>
<feature type="region of interest" description="Disordered" evidence="8">
    <location>
        <begin position="234"/>
        <end position="298"/>
    </location>
</feature>